<dbReference type="InterPro" id="IPR002018">
    <property type="entry name" value="CarbesteraseB"/>
</dbReference>
<dbReference type="Gene3D" id="3.40.50.1820">
    <property type="entry name" value="alpha/beta hydrolase"/>
    <property type="match status" value="1"/>
</dbReference>
<dbReference type="SUPFAM" id="SSF53474">
    <property type="entry name" value="alpha/beta-Hydrolases"/>
    <property type="match status" value="1"/>
</dbReference>
<evidence type="ECO:0000313" key="3">
    <source>
        <dbReference type="Proteomes" id="UP000053789"/>
    </source>
</evidence>
<accession>A0A0D2HJ37</accession>
<dbReference type="Proteomes" id="UP000053789">
    <property type="component" value="Unassembled WGS sequence"/>
</dbReference>
<evidence type="ECO:0000313" key="2">
    <source>
        <dbReference type="EMBL" id="KIW93318.1"/>
    </source>
</evidence>
<dbReference type="EMBL" id="KN846987">
    <property type="protein sequence ID" value="KIW93318.1"/>
    <property type="molecule type" value="Genomic_DNA"/>
</dbReference>
<reference evidence="2" key="1">
    <citation type="submission" date="2015-01" db="EMBL/GenBank/DDBJ databases">
        <title>The Genome Sequence of Cladophialophora bantiana CBS 173.52.</title>
        <authorList>
            <consortium name="The Broad Institute Genomics Platform"/>
            <person name="Cuomo C."/>
            <person name="de Hoog S."/>
            <person name="Gorbushina A."/>
            <person name="Stielow B."/>
            <person name="Teixiera M."/>
            <person name="Abouelleil A."/>
            <person name="Chapman S.B."/>
            <person name="Priest M."/>
            <person name="Young S.K."/>
            <person name="Wortman J."/>
            <person name="Nusbaum C."/>
            <person name="Birren B."/>
        </authorList>
    </citation>
    <scope>NUCLEOTIDE SEQUENCE [LARGE SCALE GENOMIC DNA]</scope>
    <source>
        <strain evidence="2">CBS 173.52</strain>
    </source>
</reference>
<dbReference type="ESTHER" id="xylba-a0a0d2hj37">
    <property type="family name" value="Fungal_carboxylesterase_lipase"/>
</dbReference>
<proteinExistence type="predicted"/>
<feature type="domain" description="Carboxylesterase type B" evidence="1">
    <location>
        <begin position="10"/>
        <end position="475"/>
    </location>
</feature>
<dbReference type="RefSeq" id="XP_016619987.1">
    <property type="nucleotide sequence ID" value="XM_016763663.1"/>
</dbReference>
<dbReference type="AlphaFoldDB" id="A0A0D2HJ37"/>
<dbReference type="HOGENOM" id="CLU_006586_14_4_1"/>
<dbReference type="OrthoDB" id="4137226at2759"/>
<dbReference type="InterPro" id="IPR050309">
    <property type="entry name" value="Type-B_Carboxylest/Lipase"/>
</dbReference>
<sequence length="533" mass="57857">MTCTLEHPTLGKIQGNANSGVMQFLNVKYAALSHRFGCPVLYEGAGSSDVIDATKIGPAAIAGKNSCYEEYALIQQKLPVPDFPPMSDTECLNLNITVPNVQTHGKGLPVLVWVHGGALLVGSGTWPQYDFAALVRRSVELGTPFIGITINYRTGIFGFLTSEELRAAGFQANNGLRDQKIAFQWIKKNIAGFGGDPNQVTAIGQSAGGISLTLLLQSSQPLFQRLASIAGTCLLGRPVPLFVHEMVYELFCEAQGLTGLSGQDRIKAIEKIPSEELSSKVPPSVPALPALDSDFLCALPTFQSAEGWSKGGNPAIPGLKWCKELLVGDMKDDGTIFDRALAHRIQDIASAFEESLKRNIPQQGKAIDSLLSAYHISSSTSDRAAYLSILELGNDIAFYIPEETFARRFPGTTYVYHLNEPNPWDGPFKGFASHLFDVALLFRNYDSQLPVHAIEVGHAFGDGLIKFANGQAPWQASTQSKPVAWVFGGDAGTGELREDVPENVGRRNAIFEFKDTLGWDALYEAWTGFIGQR</sequence>
<dbReference type="PANTHER" id="PTHR11559">
    <property type="entry name" value="CARBOXYLESTERASE"/>
    <property type="match status" value="1"/>
</dbReference>
<gene>
    <name evidence="2" type="ORF">Z519_05923</name>
</gene>
<name>A0A0D2HJ37_CLAB1</name>
<keyword evidence="3" id="KW-1185">Reference proteome</keyword>
<organism evidence="2 3">
    <name type="scientific">Cladophialophora bantiana (strain ATCC 10958 / CBS 173.52 / CDC B-1940 / NIH 8579)</name>
    <name type="common">Xylohypha bantiana</name>
    <dbReference type="NCBI Taxonomy" id="1442370"/>
    <lineage>
        <taxon>Eukaryota</taxon>
        <taxon>Fungi</taxon>
        <taxon>Dikarya</taxon>
        <taxon>Ascomycota</taxon>
        <taxon>Pezizomycotina</taxon>
        <taxon>Eurotiomycetes</taxon>
        <taxon>Chaetothyriomycetidae</taxon>
        <taxon>Chaetothyriales</taxon>
        <taxon>Herpotrichiellaceae</taxon>
        <taxon>Cladophialophora</taxon>
    </lineage>
</organism>
<dbReference type="Pfam" id="PF00135">
    <property type="entry name" value="COesterase"/>
    <property type="match status" value="1"/>
</dbReference>
<dbReference type="InterPro" id="IPR029058">
    <property type="entry name" value="AB_hydrolase_fold"/>
</dbReference>
<protein>
    <recommendedName>
        <fullName evidence="1">Carboxylesterase type B domain-containing protein</fullName>
    </recommendedName>
</protein>
<dbReference type="VEuPathDB" id="FungiDB:Z519_05923"/>
<dbReference type="GeneID" id="27698851"/>
<evidence type="ECO:0000259" key="1">
    <source>
        <dbReference type="Pfam" id="PF00135"/>
    </source>
</evidence>